<keyword evidence="7" id="KW-1185">Reference proteome</keyword>
<gene>
    <name evidence="6" type="ORF">G2W53_029812</name>
</gene>
<protein>
    <submittedName>
        <fullName evidence="6">B3 domain-containing protein</fullName>
    </submittedName>
</protein>
<keyword evidence="3" id="KW-0238">DNA-binding</keyword>
<dbReference type="Gene3D" id="2.40.330.10">
    <property type="entry name" value="DNA-binding pseudobarrel domain"/>
    <property type="match status" value="1"/>
</dbReference>
<organism evidence="6 7">
    <name type="scientific">Senna tora</name>
    <dbReference type="NCBI Taxonomy" id="362788"/>
    <lineage>
        <taxon>Eukaryota</taxon>
        <taxon>Viridiplantae</taxon>
        <taxon>Streptophyta</taxon>
        <taxon>Embryophyta</taxon>
        <taxon>Tracheophyta</taxon>
        <taxon>Spermatophyta</taxon>
        <taxon>Magnoliopsida</taxon>
        <taxon>eudicotyledons</taxon>
        <taxon>Gunneridae</taxon>
        <taxon>Pentapetalae</taxon>
        <taxon>rosids</taxon>
        <taxon>fabids</taxon>
        <taxon>Fabales</taxon>
        <taxon>Fabaceae</taxon>
        <taxon>Caesalpinioideae</taxon>
        <taxon>Cassia clade</taxon>
        <taxon>Senna</taxon>
    </lineage>
</organism>
<reference evidence="6" key="1">
    <citation type="submission" date="2020-09" db="EMBL/GenBank/DDBJ databases">
        <title>Genome-Enabled Discovery of Anthraquinone Biosynthesis in Senna tora.</title>
        <authorList>
            <person name="Kang S.-H."/>
            <person name="Pandey R.P."/>
            <person name="Lee C.-M."/>
            <person name="Sim J.-S."/>
            <person name="Jeong J.-T."/>
            <person name="Choi B.-S."/>
            <person name="Jung M."/>
            <person name="Ginzburg D."/>
            <person name="Zhao K."/>
            <person name="Won S.Y."/>
            <person name="Oh T.-J."/>
            <person name="Yu Y."/>
            <person name="Kim N.-H."/>
            <person name="Lee O.R."/>
            <person name="Lee T.-H."/>
            <person name="Bashyal P."/>
            <person name="Kim T.-S."/>
            <person name="Lee W.-H."/>
            <person name="Kawkins C."/>
            <person name="Kim C.-K."/>
            <person name="Kim J.S."/>
            <person name="Ahn B.O."/>
            <person name="Rhee S.Y."/>
            <person name="Sohng J.K."/>
        </authorList>
    </citation>
    <scope>NUCLEOTIDE SEQUENCE</scope>
    <source>
        <tissue evidence="6">Leaf</tissue>
    </source>
</reference>
<comment type="caution">
    <text evidence="6">The sequence shown here is derived from an EMBL/GenBank/DDBJ whole genome shotgun (WGS) entry which is preliminary data.</text>
</comment>
<sequence length="160" mass="18475">MGEANAGRTEPLLLPWEMKRKIQDEMGGFEIKLLLEKQLFPTDLCSKHNRFSIPINKISKEFLREEEKKVLETRSGDGNKLGGIRVKIVDPCLREYDSLLEKWAITSPIYNLTHQWISVVQDNQFQCDDAVQLWSFRVPHDELCFALVVPLRSSDPSDCI</sequence>
<accession>A0A834T436</accession>
<proteinExistence type="predicted"/>
<keyword evidence="5" id="KW-0539">Nucleus</keyword>
<evidence type="ECO:0000313" key="7">
    <source>
        <dbReference type="Proteomes" id="UP000634136"/>
    </source>
</evidence>
<dbReference type="Proteomes" id="UP000634136">
    <property type="component" value="Unassembled WGS sequence"/>
</dbReference>
<evidence type="ECO:0000256" key="2">
    <source>
        <dbReference type="ARBA" id="ARBA00023015"/>
    </source>
</evidence>
<dbReference type="GO" id="GO:0003677">
    <property type="term" value="F:DNA binding"/>
    <property type="evidence" value="ECO:0007669"/>
    <property type="project" value="UniProtKB-KW"/>
</dbReference>
<keyword evidence="2" id="KW-0805">Transcription regulation</keyword>
<dbReference type="Pfam" id="PF03754">
    <property type="entry name" value="At2g31720-like"/>
    <property type="match status" value="1"/>
</dbReference>
<evidence type="ECO:0000256" key="3">
    <source>
        <dbReference type="ARBA" id="ARBA00023125"/>
    </source>
</evidence>
<dbReference type="SUPFAM" id="SSF101936">
    <property type="entry name" value="DNA-binding pseudobarrel domain"/>
    <property type="match status" value="1"/>
</dbReference>
<dbReference type="OrthoDB" id="1935604at2759"/>
<dbReference type="PANTHER" id="PTHR31541:SF25">
    <property type="entry name" value="GAMMA-GLIADIN B"/>
    <property type="match status" value="1"/>
</dbReference>
<evidence type="ECO:0000313" key="6">
    <source>
        <dbReference type="EMBL" id="KAF7815843.1"/>
    </source>
</evidence>
<dbReference type="InterPro" id="IPR005508">
    <property type="entry name" value="At2g31720-like"/>
</dbReference>
<evidence type="ECO:0000256" key="1">
    <source>
        <dbReference type="ARBA" id="ARBA00004123"/>
    </source>
</evidence>
<evidence type="ECO:0000256" key="4">
    <source>
        <dbReference type="ARBA" id="ARBA00023163"/>
    </source>
</evidence>
<dbReference type="EMBL" id="JAAIUW010000009">
    <property type="protein sequence ID" value="KAF7815843.1"/>
    <property type="molecule type" value="Genomic_DNA"/>
</dbReference>
<dbReference type="InterPro" id="IPR015300">
    <property type="entry name" value="DNA-bd_pseudobarrel_sf"/>
</dbReference>
<comment type="subcellular location">
    <subcellularLocation>
        <location evidence="1">Nucleus</location>
    </subcellularLocation>
</comment>
<evidence type="ECO:0000256" key="5">
    <source>
        <dbReference type="ARBA" id="ARBA00023242"/>
    </source>
</evidence>
<dbReference type="AlphaFoldDB" id="A0A834T436"/>
<dbReference type="GO" id="GO:0005634">
    <property type="term" value="C:nucleus"/>
    <property type="evidence" value="ECO:0007669"/>
    <property type="project" value="UniProtKB-SubCell"/>
</dbReference>
<keyword evidence="4" id="KW-0804">Transcription</keyword>
<name>A0A834T436_9FABA</name>
<dbReference type="PANTHER" id="PTHR31541">
    <property type="entry name" value="B3 DOMAIN PLANT PROTEIN-RELATED"/>
    <property type="match status" value="1"/>
</dbReference>